<gene>
    <name evidence="2" type="ORF">CROQUDRAFT_40872</name>
</gene>
<feature type="non-terminal residue" evidence="2">
    <location>
        <position position="1"/>
    </location>
</feature>
<dbReference type="Pfam" id="PF20231">
    <property type="entry name" value="DUF6589"/>
    <property type="match status" value="1"/>
</dbReference>
<evidence type="ECO:0000313" key="2">
    <source>
        <dbReference type="EMBL" id="KAG0148784.1"/>
    </source>
</evidence>
<proteinExistence type="predicted"/>
<sequence>DLCLQIQDFATVVEAEEAMQSGDVGHLMSVWKLWSLMAHGFRMVPQYALHPMWFMVLVEQDLPKQLARLITVSPEHQSAMC</sequence>
<dbReference type="InterPro" id="IPR046496">
    <property type="entry name" value="DUF6589"/>
</dbReference>
<evidence type="ECO:0000259" key="1">
    <source>
        <dbReference type="Pfam" id="PF20231"/>
    </source>
</evidence>
<comment type="caution">
    <text evidence="2">The sequence shown here is derived from an EMBL/GenBank/DDBJ whole genome shotgun (WGS) entry which is preliminary data.</text>
</comment>
<keyword evidence="3" id="KW-1185">Reference proteome</keyword>
<dbReference type="AlphaFoldDB" id="A0A9P6NMS1"/>
<accession>A0A9P6NMS1</accession>
<reference evidence="2" key="1">
    <citation type="submission" date="2013-11" db="EMBL/GenBank/DDBJ databases">
        <title>Genome sequence of the fusiform rust pathogen reveals effectors for host alternation and coevolution with pine.</title>
        <authorList>
            <consortium name="DOE Joint Genome Institute"/>
            <person name="Smith K."/>
            <person name="Pendleton A."/>
            <person name="Kubisiak T."/>
            <person name="Anderson C."/>
            <person name="Salamov A."/>
            <person name="Aerts A."/>
            <person name="Riley R."/>
            <person name="Clum A."/>
            <person name="Lindquist E."/>
            <person name="Ence D."/>
            <person name="Campbell M."/>
            <person name="Kronenberg Z."/>
            <person name="Feau N."/>
            <person name="Dhillon B."/>
            <person name="Hamelin R."/>
            <person name="Burleigh J."/>
            <person name="Smith J."/>
            <person name="Yandell M."/>
            <person name="Nelson C."/>
            <person name="Grigoriev I."/>
            <person name="Davis J."/>
        </authorList>
    </citation>
    <scope>NUCLEOTIDE SEQUENCE</scope>
    <source>
        <strain evidence="2">G11</strain>
    </source>
</reference>
<name>A0A9P6NMS1_9BASI</name>
<dbReference type="EMBL" id="MU167233">
    <property type="protein sequence ID" value="KAG0148784.1"/>
    <property type="molecule type" value="Genomic_DNA"/>
</dbReference>
<evidence type="ECO:0000313" key="3">
    <source>
        <dbReference type="Proteomes" id="UP000886653"/>
    </source>
</evidence>
<dbReference type="Proteomes" id="UP000886653">
    <property type="component" value="Unassembled WGS sequence"/>
</dbReference>
<protein>
    <recommendedName>
        <fullName evidence="1">DUF6589 domain-containing protein</fullName>
    </recommendedName>
</protein>
<organism evidence="2 3">
    <name type="scientific">Cronartium quercuum f. sp. fusiforme G11</name>
    <dbReference type="NCBI Taxonomy" id="708437"/>
    <lineage>
        <taxon>Eukaryota</taxon>
        <taxon>Fungi</taxon>
        <taxon>Dikarya</taxon>
        <taxon>Basidiomycota</taxon>
        <taxon>Pucciniomycotina</taxon>
        <taxon>Pucciniomycetes</taxon>
        <taxon>Pucciniales</taxon>
        <taxon>Coleosporiaceae</taxon>
        <taxon>Cronartium</taxon>
    </lineage>
</organism>
<dbReference type="OrthoDB" id="2507310at2759"/>
<feature type="domain" description="DUF6589" evidence="1">
    <location>
        <begin position="3"/>
        <end position="71"/>
    </location>
</feature>